<dbReference type="OrthoDB" id="1844152at2759"/>
<evidence type="ECO:0000313" key="2">
    <source>
        <dbReference type="Proteomes" id="UP000708208"/>
    </source>
</evidence>
<accession>A0A8J2NRY6</accession>
<reference evidence="1" key="1">
    <citation type="submission" date="2021-06" db="EMBL/GenBank/DDBJ databases">
        <authorList>
            <person name="Hodson N. C."/>
            <person name="Mongue J. A."/>
            <person name="Jaron S. K."/>
        </authorList>
    </citation>
    <scope>NUCLEOTIDE SEQUENCE</scope>
</reference>
<gene>
    <name evidence="1" type="ORF">AFUS01_LOCUS12750</name>
</gene>
<sequence>MNLPPGPSLRLPILGHLPFLGVNPPKTLLEWSKTSGPILHLHLGSYEAIVINGSQLIRKAFNLNSFAGRPDIKRMNESTGNRRGFMFSD</sequence>
<dbReference type="PANTHER" id="PTHR24299:SF21">
    <property type="entry name" value="OS09G0441600 PROTEIN"/>
    <property type="match status" value="1"/>
</dbReference>
<organism evidence="1 2">
    <name type="scientific">Allacma fusca</name>
    <dbReference type="NCBI Taxonomy" id="39272"/>
    <lineage>
        <taxon>Eukaryota</taxon>
        <taxon>Metazoa</taxon>
        <taxon>Ecdysozoa</taxon>
        <taxon>Arthropoda</taxon>
        <taxon>Hexapoda</taxon>
        <taxon>Collembola</taxon>
        <taxon>Symphypleona</taxon>
        <taxon>Sminthuridae</taxon>
        <taxon>Allacma</taxon>
    </lineage>
</organism>
<dbReference type="GO" id="GO:0016705">
    <property type="term" value="F:oxidoreductase activity, acting on paired donors, with incorporation or reduction of molecular oxygen"/>
    <property type="evidence" value="ECO:0007669"/>
    <property type="project" value="InterPro"/>
</dbReference>
<dbReference type="GO" id="GO:0005506">
    <property type="term" value="F:iron ion binding"/>
    <property type="evidence" value="ECO:0007669"/>
    <property type="project" value="InterPro"/>
</dbReference>
<name>A0A8J2NRY6_9HEXA</name>
<evidence type="ECO:0000313" key="1">
    <source>
        <dbReference type="EMBL" id="CAG7723677.1"/>
    </source>
</evidence>
<dbReference type="AlphaFoldDB" id="A0A8J2NRY6"/>
<keyword evidence="2" id="KW-1185">Reference proteome</keyword>
<dbReference type="GO" id="GO:0004497">
    <property type="term" value="F:monooxygenase activity"/>
    <property type="evidence" value="ECO:0007669"/>
    <property type="project" value="InterPro"/>
</dbReference>
<dbReference type="Proteomes" id="UP000708208">
    <property type="component" value="Unassembled WGS sequence"/>
</dbReference>
<dbReference type="InterPro" id="IPR001128">
    <property type="entry name" value="Cyt_P450"/>
</dbReference>
<proteinExistence type="predicted"/>
<dbReference type="GO" id="GO:0020037">
    <property type="term" value="F:heme binding"/>
    <property type="evidence" value="ECO:0007669"/>
    <property type="project" value="InterPro"/>
</dbReference>
<protein>
    <submittedName>
        <fullName evidence="1">Uncharacterized protein</fullName>
    </submittedName>
</protein>
<dbReference type="PANTHER" id="PTHR24299">
    <property type="entry name" value="CYTOCHROME P450 FAMILY 1"/>
    <property type="match status" value="1"/>
</dbReference>
<feature type="non-terminal residue" evidence="1">
    <location>
        <position position="89"/>
    </location>
</feature>
<dbReference type="EMBL" id="CAJVCH010101564">
    <property type="protein sequence ID" value="CAG7723677.1"/>
    <property type="molecule type" value="Genomic_DNA"/>
</dbReference>
<dbReference type="Pfam" id="PF00067">
    <property type="entry name" value="p450"/>
    <property type="match status" value="1"/>
</dbReference>
<comment type="caution">
    <text evidence="1">The sequence shown here is derived from an EMBL/GenBank/DDBJ whole genome shotgun (WGS) entry which is preliminary data.</text>
</comment>